<proteinExistence type="predicted"/>
<evidence type="ECO:0008006" key="4">
    <source>
        <dbReference type="Google" id="ProtNLM"/>
    </source>
</evidence>
<gene>
    <name evidence="2" type="ORF">O9Z63_02085</name>
</gene>
<organism evidence="2 3">
    <name type="scientific">Hymenobacter yonginensis</name>
    <dbReference type="NCBI Taxonomy" id="748197"/>
    <lineage>
        <taxon>Bacteria</taxon>
        <taxon>Pseudomonadati</taxon>
        <taxon>Bacteroidota</taxon>
        <taxon>Cytophagia</taxon>
        <taxon>Cytophagales</taxon>
        <taxon>Hymenobacteraceae</taxon>
        <taxon>Hymenobacter</taxon>
    </lineage>
</organism>
<keyword evidence="1" id="KW-0732">Signal</keyword>
<evidence type="ECO:0000313" key="3">
    <source>
        <dbReference type="Proteomes" id="UP001211872"/>
    </source>
</evidence>
<reference evidence="2 3" key="1">
    <citation type="journal article" date="2011" name="Int. J. Syst. Evol. Microbiol.">
        <title>Hymenobacter yonginensis sp. nov., isolated from a mesotrophic artificial lake.</title>
        <authorList>
            <person name="Joung Y."/>
            <person name="Cho S.H."/>
            <person name="Kim H."/>
            <person name="Kim S.B."/>
            <person name="Joh K."/>
        </authorList>
    </citation>
    <scope>NUCLEOTIDE SEQUENCE [LARGE SCALE GENOMIC DNA]</scope>
    <source>
        <strain evidence="2 3">KCTC 22745</strain>
    </source>
</reference>
<keyword evidence="3" id="KW-1185">Reference proteome</keyword>
<sequence length="146" mass="16257">MYFFTRPQYLAPLLAVSLLSAACSRDSMPPMEQQLVGRWEWQQSSTGSADVLTPATTGHEVVVEFDRRGRAMFYQDGALQSAAAFSVRQQRPGRHIIQYRGYAGSQYYTVSGNVLYLQEMKGQTTRHSYVRLPAVHSTATASSSAL</sequence>
<feature type="signal peptide" evidence="1">
    <location>
        <begin position="1"/>
        <end position="22"/>
    </location>
</feature>
<name>A0ABY7PP48_9BACT</name>
<dbReference type="RefSeq" id="WP_270127617.1">
    <property type="nucleotide sequence ID" value="NZ_CP115396.1"/>
</dbReference>
<dbReference type="Proteomes" id="UP001211872">
    <property type="component" value="Chromosome"/>
</dbReference>
<evidence type="ECO:0000313" key="2">
    <source>
        <dbReference type="EMBL" id="WBO85040.1"/>
    </source>
</evidence>
<feature type="chain" id="PRO_5045662116" description="Lipocalin-like domain-containing protein" evidence="1">
    <location>
        <begin position="23"/>
        <end position="146"/>
    </location>
</feature>
<accession>A0ABY7PP48</accession>
<evidence type="ECO:0000256" key="1">
    <source>
        <dbReference type="SAM" id="SignalP"/>
    </source>
</evidence>
<dbReference type="PROSITE" id="PS51257">
    <property type="entry name" value="PROKAR_LIPOPROTEIN"/>
    <property type="match status" value="1"/>
</dbReference>
<dbReference type="EMBL" id="CP115396">
    <property type="protein sequence ID" value="WBO85040.1"/>
    <property type="molecule type" value="Genomic_DNA"/>
</dbReference>
<protein>
    <recommendedName>
        <fullName evidence="4">Lipocalin-like domain-containing protein</fullName>
    </recommendedName>
</protein>